<protein>
    <submittedName>
        <fullName evidence="3">F-box only protein 8</fullName>
    </submittedName>
</protein>
<sequence>MGQLHSIVHRRRAVQLESFPDLSEFPPEVAVSVLSHLNATDLCLAACVWQNLANNELLWQSLAKSTWGYVSAYKRKHQGAKLSFRHLYMLLDEGTCLFNFDPHQGMIYFVKHSLLEDSVEEIAKFINCTRALYGPSVREYLDARRDVLQEIVEMQNYEGVFLPVALRQFFSRVHPPEQRGEFLDTLLNKFSVQFCATNPRTPFTPESVFILCHSLILLSVDLSSPHVKNKMTKREFVKNLRGLVHGLETDYLGDLYDNVYLDGHIALKSKKCTPKMAFPFERPYGKIFSHM</sequence>
<dbReference type="PANTHER" id="PTHR10663">
    <property type="entry name" value="GUANYL-NUCLEOTIDE EXCHANGE FACTOR"/>
    <property type="match status" value="1"/>
</dbReference>
<dbReference type="PROSITE" id="PS50181">
    <property type="entry name" value="FBOX"/>
    <property type="match status" value="1"/>
</dbReference>
<organism evidence="3 4">
    <name type="scientific">Acropora cervicornis</name>
    <name type="common">Staghorn coral</name>
    <dbReference type="NCBI Taxonomy" id="6130"/>
    <lineage>
        <taxon>Eukaryota</taxon>
        <taxon>Metazoa</taxon>
        <taxon>Cnidaria</taxon>
        <taxon>Anthozoa</taxon>
        <taxon>Hexacorallia</taxon>
        <taxon>Scleractinia</taxon>
        <taxon>Astrocoeniina</taxon>
        <taxon>Acroporidae</taxon>
        <taxon>Acropora</taxon>
    </lineage>
</organism>
<dbReference type="SMART" id="SM00222">
    <property type="entry name" value="Sec7"/>
    <property type="match status" value="1"/>
</dbReference>
<dbReference type="GO" id="GO:0032012">
    <property type="term" value="P:regulation of ARF protein signal transduction"/>
    <property type="evidence" value="ECO:0007669"/>
    <property type="project" value="InterPro"/>
</dbReference>
<dbReference type="InterPro" id="IPR036047">
    <property type="entry name" value="F-box-like_dom_sf"/>
</dbReference>
<dbReference type="InterPro" id="IPR035999">
    <property type="entry name" value="Sec7_dom_sf"/>
</dbReference>
<evidence type="ECO:0000259" key="2">
    <source>
        <dbReference type="PROSITE" id="PS50190"/>
    </source>
</evidence>
<feature type="domain" description="F-box" evidence="1">
    <location>
        <begin position="19"/>
        <end position="62"/>
    </location>
</feature>
<dbReference type="Proteomes" id="UP001249851">
    <property type="component" value="Unassembled WGS sequence"/>
</dbReference>
<evidence type="ECO:0000313" key="4">
    <source>
        <dbReference type="Proteomes" id="UP001249851"/>
    </source>
</evidence>
<reference evidence="3" key="2">
    <citation type="journal article" date="2023" name="Science">
        <title>Genomic signatures of disease resistance in endangered staghorn corals.</title>
        <authorList>
            <person name="Vollmer S.V."/>
            <person name="Selwyn J.D."/>
            <person name="Despard B.A."/>
            <person name="Roesel C.L."/>
        </authorList>
    </citation>
    <scope>NUCLEOTIDE SEQUENCE</scope>
    <source>
        <strain evidence="3">K2</strain>
    </source>
</reference>
<dbReference type="AlphaFoldDB" id="A0AAD9QUT8"/>
<reference evidence="3" key="1">
    <citation type="journal article" date="2023" name="G3 (Bethesda)">
        <title>Whole genome assembly and annotation of the endangered Caribbean coral Acropora cervicornis.</title>
        <authorList>
            <person name="Selwyn J.D."/>
            <person name="Vollmer S.V."/>
        </authorList>
    </citation>
    <scope>NUCLEOTIDE SEQUENCE</scope>
    <source>
        <strain evidence="3">K2</strain>
    </source>
</reference>
<dbReference type="InterPro" id="IPR023394">
    <property type="entry name" value="Sec7_C_sf"/>
</dbReference>
<dbReference type="EMBL" id="JARQWQ010000013">
    <property type="protein sequence ID" value="KAK2567773.1"/>
    <property type="molecule type" value="Genomic_DNA"/>
</dbReference>
<dbReference type="PANTHER" id="PTHR10663:SF372">
    <property type="entry name" value="F-BOX ONLY PROTEIN 8"/>
    <property type="match status" value="1"/>
</dbReference>
<comment type="caution">
    <text evidence="3">The sequence shown here is derived from an EMBL/GenBank/DDBJ whole genome shotgun (WGS) entry which is preliminary data.</text>
</comment>
<dbReference type="CDD" id="cd22088">
    <property type="entry name" value="F-box_FBXO8"/>
    <property type="match status" value="1"/>
</dbReference>
<dbReference type="Gene3D" id="1.20.1280.50">
    <property type="match status" value="1"/>
</dbReference>
<dbReference type="InterPro" id="IPR000904">
    <property type="entry name" value="Sec7_dom"/>
</dbReference>
<feature type="domain" description="SEC7" evidence="2">
    <location>
        <begin position="80"/>
        <end position="262"/>
    </location>
</feature>
<dbReference type="InterPro" id="IPR048003">
    <property type="entry name" value="FBXO8_F-box"/>
</dbReference>
<evidence type="ECO:0000313" key="3">
    <source>
        <dbReference type="EMBL" id="KAK2567773.1"/>
    </source>
</evidence>
<gene>
    <name evidence="3" type="ORF">P5673_007643</name>
</gene>
<dbReference type="Pfam" id="PF12937">
    <property type="entry name" value="F-box-like"/>
    <property type="match status" value="1"/>
</dbReference>
<dbReference type="InterPro" id="IPR001810">
    <property type="entry name" value="F-box_dom"/>
</dbReference>
<dbReference type="Gene3D" id="1.10.1000.11">
    <property type="entry name" value="Arf Nucleotide-binding Site Opener,domain 2"/>
    <property type="match status" value="1"/>
</dbReference>
<name>A0AAD9QUT8_ACRCE</name>
<dbReference type="PROSITE" id="PS50190">
    <property type="entry name" value="SEC7"/>
    <property type="match status" value="1"/>
</dbReference>
<dbReference type="Gene3D" id="1.10.220.20">
    <property type="match status" value="1"/>
</dbReference>
<accession>A0AAD9QUT8</accession>
<dbReference type="SUPFAM" id="SSF81383">
    <property type="entry name" value="F-box domain"/>
    <property type="match status" value="1"/>
</dbReference>
<dbReference type="Pfam" id="PF01369">
    <property type="entry name" value="Sec7"/>
    <property type="match status" value="1"/>
</dbReference>
<dbReference type="SUPFAM" id="SSF48425">
    <property type="entry name" value="Sec7 domain"/>
    <property type="match status" value="1"/>
</dbReference>
<proteinExistence type="predicted"/>
<evidence type="ECO:0000259" key="1">
    <source>
        <dbReference type="PROSITE" id="PS50181"/>
    </source>
</evidence>
<dbReference type="GO" id="GO:0005085">
    <property type="term" value="F:guanyl-nucleotide exchange factor activity"/>
    <property type="evidence" value="ECO:0007669"/>
    <property type="project" value="InterPro"/>
</dbReference>
<keyword evidence="4" id="KW-1185">Reference proteome</keyword>